<sequence length="240" mass="25002">MNILHSMRNAQSYLQNVYASAFFALLLIFASMLVISGAEPIISRAATDEFLITQTIGDEISFSVAASDVTMVSSIGGLTGGYATGTTYVLVRSNSSTGYTLDLSFSNTVAMQGNTTSSYINNYTPTTPGTPDYGFTIGGTGTPGEFGYTAMASDTPATSGIDQSFLNNGAACGTGSTQTDFACWINPSTTNERIISRTTATTGSGATTTFMFKIGIPPNPSPVIETDTYTATATLTAVNQ</sequence>
<dbReference type="EMBL" id="PFBI01000004">
    <property type="protein sequence ID" value="PIR84688.1"/>
    <property type="molecule type" value="Genomic_DNA"/>
</dbReference>
<comment type="caution">
    <text evidence="1">The sequence shown here is derived from an EMBL/GenBank/DDBJ whole genome shotgun (WGS) entry which is preliminary data.</text>
</comment>
<name>A0A2H0UE34_9BACT</name>
<evidence type="ECO:0000313" key="1">
    <source>
        <dbReference type="EMBL" id="PIR84688.1"/>
    </source>
</evidence>
<proteinExistence type="predicted"/>
<protein>
    <recommendedName>
        <fullName evidence="3">WxL domain-containing protein</fullName>
    </recommendedName>
</protein>
<accession>A0A2H0UE34</accession>
<gene>
    <name evidence="1" type="ORF">COU16_00675</name>
</gene>
<dbReference type="Proteomes" id="UP000229344">
    <property type="component" value="Unassembled WGS sequence"/>
</dbReference>
<reference evidence="2" key="1">
    <citation type="submission" date="2017-09" db="EMBL/GenBank/DDBJ databases">
        <title>Depth-based differentiation of microbial function through sediment-hosted aquifers and enrichment of novel symbionts in the deep terrestrial subsurface.</title>
        <authorList>
            <person name="Probst A.J."/>
            <person name="Ladd B."/>
            <person name="Jarett J.K."/>
            <person name="Geller-Mcgrath D.E."/>
            <person name="Sieber C.M.K."/>
            <person name="Emerson J.B."/>
            <person name="Anantharaman K."/>
            <person name="Thomas B.C."/>
            <person name="Malmstrom R."/>
            <person name="Stieglmeier M."/>
            <person name="Klingl A."/>
            <person name="Woyke T."/>
            <person name="Ryan C.M."/>
            <person name="Banfield J.F."/>
        </authorList>
    </citation>
    <scope>NUCLEOTIDE SEQUENCE [LARGE SCALE GENOMIC DNA]</scope>
</reference>
<evidence type="ECO:0008006" key="3">
    <source>
        <dbReference type="Google" id="ProtNLM"/>
    </source>
</evidence>
<dbReference type="AlphaFoldDB" id="A0A2H0UE34"/>
<evidence type="ECO:0000313" key="2">
    <source>
        <dbReference type="Proteomes" id="UP000229344"/>
    </source>
</evidence>
<organism evidence="1 2">
    <name type="scientific">Candidatus Kaiserbacteria bacterium CG10_big_fil_rev_8_21_14_0_10_47_16</name>
    <dbReference type="NCBI Taxonomy" id="1974608"/>
    <lineage>
        <taxon>Bacteria</taxon>
        <taxon>Candidatus Kaiseribacteriota</taxon>
    </lineage>
</organism>